<accession>A0A0G4EHH5</accession>
<dbReference type="STRING" id="1169540.A0A0G4EHH5"/>
<dbReference type="PANTHER" id="PTHR48407">
    <property type="entry name" value="CRANIOFACIAL DEVELOPMENT PROTEIN 1"/>
    <property type="match status" value="1"/>
</dbReference>
<gene>
    <name evidence="3" type="ORF">Vbra_11863</name>
</gene>
<dbReference type="VEuPathDB" id="CryptoDB:Vbra_11863"/>
<evidence type="ECO:0000313" key="4">
    <source>
        <dbReference type="Proteomes" id="UP000041254"/>
    </source>
</evidence>
<dbReference type="OrthoDB" id="445677at2759"/>
<dbReference type="Pfam" id="PF07572">
    <property type="entry name" value="BCNT"/>
    <property type="match status" value="1"/>
</dbReference>
<reference evidence="3 4" key="1">
    <citation type="submission" date="2014-11" db="EMBL/GenBank/DDBJ databases">
        <authorList>
            <person name="Zhu J."/>
            <person name="Qi W."/>
            <person name="Song R."/>
        </authorList>
    </citation>
    <scope>NUCLEOTIDE SEQUENCE [LARGE SCALE GENOMIC DNA]</scope>
</reference>
<feature type="compositionally biased region" description="Basic and acidic residues" evidence="1">
    <location>
        <begin position="188"/>
        <end position="210"/>
    </location>
</feature>
<dbReference type="PROSITE" id="PS51279">
    <property type="entry name" value="BCNT_C"/>
    <property type="match status" value="1"/>
</dbReference>
<dbReference type="Proteomes" id="UP000041254">
    <property type="component" value="Unassembled WGS sequence"/>
</dbReference>
<feature type="domain" description="BCNT-C" evidence="2">
    <location>
        <begin position="211"/>
        <end position="289"/>
    </location>
</feature>
<protein>
    <recommendedName>
        <fullName evidence="2">BCNT-C domain-containing protein</fullName>
    </recommendedName>
</protein>
<evidence type="ECO:0000256" key="1">
    <source>
        <dbReference type="SAM" id="MobiDB-lite"/>
    </source>
</evidence>
<dbReference type="AlphaFoldDB" id="A0A0G4EHH5"/>
<dbReference type="PANTHER" id="PTHR48407:SF1">
    <property type="entry name" value="CRANIOFACIAL DEVELOPMENT PROTEIN 1"/>
    <property type="match status" value="1"/>
</dbReference>
<dbReference type="OMA" id="AYYKMAN"/>
<feature type="region of interest" description="Disordered" evidence="1">
    <location>
        <begin position="1"/>
        <end position="65"/>
    </location>
</feature>
<feature type="compositionally biased region" description="Acidic residues" evidence="1">
    <location>
        <begin position="16"/>
        <end position="36"/>
    </location>
</feature>
<evidence type="ECO:0000259" key="2">
    <source>
        <dbReference type="PROSITE" id="PS51279"/>
    </source>
</evidence>
<name>A0A0G4EHH5_VITBC</name>
<sequence>MASWSDMLNAAALGGEDSDEDDEDYVDDGDDEDEEEDGKKGKKGKDGGAAAHIKEHRKAVKKERQAARINQEFQEMKLESIKKGIHPPTVDASDIMLQFQRRHPKPDRKQNIYKNELQHYIGLVNNAVKGEPDHLDVRSLKQESRSTSQGIDTEAVRRALGEVADAGKMTVTEQVRFAGESITLQRKVDKSSREAQKFQRGQDRKRKQELGGKFGAIEQMLKGLSGQKAVTSVHKSAVEWQNFKEQAGIEEELKQKTKDGYLQKQSFLLRADWRQHEIELAKRRKLEAAKPP</sequence>
<dbReference type="EMBL" id="CDMY01000227">
    <property type="protein sequence ID" value="CEL95433.1"/>
    <property type="molecule type" value="Genomic_DNA"/>
</dbReference>
<dbReference type="PhylomeDB" id="A0A0G4EHH5"/>
<dbReference type="InterPro" id="IPR011421">
    <property type="entry name" value="BCNT-C"/>
</dbReference>
<organism evidence="3 4">
    <name type="scientific">Vitrella brassicaformis (strain CCMP3155)</name>
    <dbReference type="NCBI Taxonomy" id="1169540"/>
    <lineage>
        <taxon>Eukaryota</taxon>
        <taxon>Sar</taxon>
        <taxon>Alveolata</taxon>
        <taxon>Colpodellida</taxon>
        <taxon>Vitrellaceae</taxon>
        <taxon>Vitrella</taxon>
    </lineage>
</organism>
<dbReference type="InParanoid" id="A0A0G4EHH5"/>
<evidence type="ECO:0000313" key="3">
    <source>
        <dbReference type="EMBL" id="CEL95433.1"/>
    </source>
</evidence>
<keyword evidence="4" id="KW-1185">Reference proteome</keyword>
<feature type="region of interest" description="Disordered" evidence="1">
    <location>
        <begin position="188"/>
        <end position="211"/>
    </location>
</feature>
<proteinExistence type="predicted"/>
<dbReference type="InterPro" id="IPR027124">
    <property type="entry name" value="Swc5/CFDP1/2"/>
</dbReference>